<dbReference type="InterPro" id="IPR025827">
    <property type="entry name" value="Zn_ribbon_recom_dom"/>
</dbReference>
<accession>A0A5M3W561</accession>
<evidence type="ECO:0000256" key="1">
    <source>
        <dbReference type="ARBA" id="ARBA00023125"/>
    </source>
</evidence>
<dbReference type="Pfam" id="PF13408">
    <property type="entry name" value="Zn_ribbon_recom"/>
    <property type="match status" value="1"/>
</dbReference>
<keyword evidence="2" id="KW-0233">DNA recombination</keyword>
<comment type="caution">
    <text evidence="5">The sequence shown here is derived from an EMBL/GenBank/DDBJ whole genome shotgun (WGS) entry which is preliminary data.</text>
</comment>
<protein>
    <submittedName>
        <fullName evidence="5">Uncharacterized protein</fullName>
    </submittedName>
</protein>
<dbReference type="GO" id="GO:0003677">
    <property type="term" value="F:DNA binding"/>
    <property type="evidence" value="ECO:0007669"/>
    <property type="project" value="UniProtKB-KW"/>
</dbReference>
<dbReference type="InterPro" id="IPR038109">
    <property type="entry name" value="DNA_bind_recomb_sf"/>
</dbReference>
<name>A0A5M3W561_9ACTN</name>
<dbReference type="InterPro" id="IPR050639">
    <property type="entry name" value="SSR_resolvase"/>
</dbReference>
<sequence length="334" mass="38632">MRAILTNPRYTGHQVWNRQRMDEVLMDEVLIDVDDVGLGHTTKLRWNPKDRWIWSDAPAHPPIVNRVDFEAVQETLHSRGDRPTDKTVRRAQHVYQLRGRLVCGLCHRRMQGHWSNEMPYYRCRFPEEYALANRVTHPRNVYLREIDITRKLDRWLARLFTPSSIDRTMDLLVASHDAPVPELRETETIKRQMAECDRKLARHRAALEAGADPVLIAGWMTEEQGRRTTLEHRLRRLPITRPRSLGRDGLAACLRDLRSLVDVLEKADPARKAKIYAELGMELIYHPAQHKVLVAAYGNQDSMGYGYVSEGGLEPFAYLLSSTDAPWLDISCPE</sequence>
<feature type="domain" description="Recombinase zinc beta ribbon" evidence="4">
    <location>
        <begin position="97"/>
        <end position="134"/>
    </location>
</feature>
<dbReference type="GO" id="GO:0000150">
    <property type="term" value="F:DNA strand exchange activity"/>
    <property type="evidence" value="ECO:0007669"/>
    <property type="project" value="InterPro"/>
</dbReference>
<dbReference type="AlphaFoldDB" id="A0A5M3W561"/>
<evidence type="ECO:0000256" key="2">
    <source>
        <dbReference type="ARBA" id="ARBA00023172"/>
    </source>
</evidence>
<dbReference type="Proteomes" id="UP000334990">
    <property type="component" value="Unassembled WGS sequence"/>
</dbReference>
<dbReference type="PANTHER" id="PTHR30461">
    <property type="entry name" value="DNA-INVERTASE FROM LAMBDOID PROPHAGE"/>
    <property type="match status" value="1"/>
</dbReference>
<keyword evidence="1" id="KW-0238">DNA-binding</keyword>
<proteinExistence type="predicted"/>
<feature type="domain" description="Recombinase" evidence="3">
    <location>
        <begin position="2"/>
        <end position="78"/>
    </location>
</feature>
<evidence type="ECO:0000313" key="6">
    <source>
        <dbReference type="Proteomes" id="UP000334990"/>
    </source>
</evidence>
<dbReference type="Pfam" id="PF07508">
    <property type="entry name" value="Recombinase"/>
    <property type="match status" value="1"/>
</dbReference>
<evidence type="ECO:0000259" key="4">
    <source>
        <dbReference type="Pfam" id="PF13408"/>
    </source>
</evidence>
<reference evidence="5 6" key="1">
    <citation type="submission" date="2019-10" db="EMBL/GenBank/DDBJ databases">
        <title>Whole genome shotgun sequence of Acrocarpospora corrugata NBRC 13972.</title>
        <authorList>
            <person name="Ichikawa N."/>
            <person name="Kimura A."/>
            <person name="Kitahashi Y."/>
            <person name="Komaki H."/>
            <person name="Oguchi A."/>
        </authorList>
    </citation>
    <scope>NUCLEOTIDE SEQUENCE [LARGE SCALE GENOMIC DNA]</scope>
    <source>
        <strain evidence="5 6">NBRC 13972</strain>
    </source>
</reference>
<dbReference type="InterPro" id="IPR011109">
    <property type="entry name" value="DNA_bind_recombinase_dom"/>
</dbReference>
<gene>
    <name evidence="5" type="ORF">Acor_54560</name>
</gene>
<dbReference type="Gene3D" id="3.90.1750.20">
    <property type="entry name" value="Putative Large Serine Recombinase, Chain B, Domain 2"/>
    <property type="match status" value="1"/>
</dbReference>
<evidence type="ECO:0000313" key="5">
    <source>
        <dbReference type="EMBL" id="GES03390.1"/>
    </source>
</evidence>
<keyword evidence="6" id="KW-1185">Reference proteome</keyword>
<dbReference type="EMBL" id="BLAD01000068">
    <property type="protein sequence ID" value="GES03390.1"/>
    <property type="molecule type" value="Genomic_DNA"/>
</dbReference>
<evidence type="ECO:0000259" key="3">
    <source>
        <dbReference type="Pfam" id="PF07508"/>
    </source>
</evidence>
<dbReference type="PANTHER" id="PTHR30461:SF2">
    <property type="entry name" value="SERINE RECOMBINASE PINE-RELATED"/>
    <property type="match status" value="1"/>
</dbReference>
<organism evidence="5 6">
    <name type="scientific">Acrocarpospora corrugata</name>
    <dbReference type="NCBI Taxonomy" id="35763"/>
    <lineage>
        <taxon>Bacteria</taxon>
        <taxon>Bacillati</taxon>
        <taxon>Actinomycetota</taxon>
        <taxon>Actinomycetes</taxon>
        <taxon>Streptosporangiales</taxon>
        <taxon>Streptosporangiaceae</taxon>
        <taxon>Acrocarpospora</taxon>
    </lineage>
</organism>